<gene>
    <name evidence="2" type="ORF">A3770_08p51100</name>
</gene>
<feature type="compositionally biased region" description="Low complexity" evidence="1">
    <location>
        <begin position="268"/>
        <end position="277"/>
    </location>
</feature>
<feature type="compositionally biased region" description="Basic and acidic residues" evidence="1">
    <location>
        <begin position="362"/>
        <end position="385"/>
    </location>
</feature>
<feature type="region of interest" description="Disordered" evidence="1">
    <location>
        <begin position="193"/>
        <end position="336"/>
    </location>
</feature>
<proteinExistence type="predicted"/>
<accession>A0A5B8MT75</accession>
<feature type="compositionally biased region" description="Basic and acidic residues" evidence="1">
    <location>
        <begin position="221"/>
        <end position="267"/>
    </location>
</feature>
<feature type="region of interest" description="Disordered" evidence="1">
    <location>
        <begin position="360"/>
        <end position="448"/>
    </location>
</feature>
<name>A0A5B8MT75_9CHLO</name>
<keyword evidence="3" id="KW-1185">Reference proteome</keyword>
<dbReference type="Proteomes" id="UP000316726">
    <property type="component" value="Chromosome 8"/>
</dbReference>
<evidence type="ECO:0000256" key="1">
    <source>
        <dbReference type="SAM" id="MobiDB-lite"/>
    </source>
</evidence>
<dbReference type="AlphaFoldDB" id="A0A5B8MT75"/>
<evidence type="ECO:0000313" key="2">
    <source>
        <dbReference type="EMBL" id="QDZ22592.1"/>
    </source>
</evidence>
<feature type="compositionally biased region" description="Basic and acidic residues" evidence="1">
    <location>
        <begin position="429"/>
        <end position="442"/>
    </location>
</feature>
<sequence>MQVMVCAGSRRVQVKRGAGSRPVVRARAARDVGREGAPQEAVGKKAVAAAAAAIVAWAVAGQPSLSAEAARREEADAYSKYLSTAGVVSVDKEAYEAGKASGSEAVTGTAPKSRAAKVAPAPEAPPKPVAVKSSPKVEPEGSGQNIAFLASTFLAFALPAFGSSRPSEKYKYSPGSPVYDDAMEAYRKAEAQAEAQAEAAAAEDGSLKQPYRMEVVLKSPQRGDGKARRLAKAERIKQMTAEAKQRREAAEAERKAETEKRNAKKLEAIALAEGAAAQRRSEFQKRKEARKLKDKERKKIPKPELKRMRAEESKQRRADAEAKMRAARVAKEERELKVQAGIPEDRTVSQEFIKRAERRARLKEQSKQRRVEAESRLKAEKEAKIQRQLPVISEENILDPAEPVEDGQSNGAEESLKDESTVAGGGPATEKKPINADVRANDDAWNSW</sequence>
<feature type="compositionally biased region" description="Low complexity" evidence="1">
    <location>
        <begin position="193"/>
        <end position="203"/>
    </location>
</feature>
<protein>
    <submittedName>
        <fullName evidence="2">Uncharacterized protein</fullName>
    </submittedName>
</protein>
<reference evidence="2 3" key="1">
    <citation type="submission" date="2018-07" db="EMBL/GenBank/DDBJ databases">
        <title>The complete nuclear genome of the prasinophyte Chloropicon primus (CCMP1205).</title>
        <authorList>
            <person name="Pombert J.-F."/>
            <person name="Otis C."/>
            <person name="Turmel M."/>
            <person name="Lemieux C."/>
        </authorList>
    </citation>
    <scope>NUCLEOTIDE SEQUENCE [LARGE SCALE GENOMIC DNA]</scope>
    <source>
        <strain evidence="2 3">CCMP1205</strain>
    </source>
</reference>
<dbReference type="EMBL" id="CP031041">
    <property type="protein sequence ID" value="QDZ22592.1"/>
    <property type="molecule type" value="Genomic_DNA"/>
</dbReference>
<organism evidence="2 3">
    <name type="scientific">Chloropicon primus</name>
    <dbReference type="NCBI Taxonomy" id="1764295"/>
    <lineage>
        <taxon>Eukaryota</taxon>
        <taxon>Viridiplantae</taxon>
        <taxon>Chlorophyta</taxon>
        <taxon>Chloropicophyceae</taxon>
        <taxon>Chloropicales</taxon>
        <taxon>Chloropicaceae</taxon>
        <taxon>Chloropicon</taxon>
    </lineage>
</organism>
<evidence type="ECO:0000313" key="3">
    <source>
        <dbReference type="Proteomes" id="UP000316726"/>
    </source>
</evidence>
<feature type="compositionally biased region" description="Basic and acidic residues" evidence="1">
    <location>
        <begin position="279"/>
        <end position="336"/>
    </location>
</feature>
<feature type="region of interest" description="Disordered" evidence="1">
    <location>
        <begin position="99"/>
        <end position="138"/>
    </location>
</feature>